<protein>
    <recommendedName>
        <fullName evidence="3">Zinc knuckle CX2CX4HX4C domain-containing protein</fullName>
    </recommendedName>
</protein>
<dbReference type="AlphaFoldDB" id="A0A0D2TVT0"/>
<dbReference type="EMBL" id="CM001748">
    <property type="protein sequence ID" value="KJB59621.1"/>
    <property type="molecule type" value="Genomic_DNA"/>
</dbReference>
<dbReference type="InterPro" id="IPR040256">
    <property type="entry name" value="At4g02000-like"/>
</dbReference>
<evidence type="ECO:0000313" key="1">
    <source>
        <dbReference type="EMBL" id="KJB59621.1"/>
    </source>
</evidence>
<organism evidence="1 2">
    <name type="scientific">Gossypium raimondii</name>
    <name type="common">Peruvian cotton</name>
    <name type="synonym">Gossypium klotzschianum subsp. raimondii</name>
    <dbReference type="NCBI Taxonomy" id="29730"/>
    <lineage>
        <taxon>Eukaryota</taxon>
        <taxon>Viridiplantae</taxon>
        <taxon>Streptophyta</taxon>
        <taxon>Embryophyta</taxon>
        <taxon>Tracheophyta</taxon>
        <taxon>Spermatophyta</taxon>
        <taxon>Magnoliopsida</taxon>
        <taxon>eudicotyledons</taxon>
        <taxon>Gunneridae</taxon>
        <taxon>Pentapetalae</taxon>
        <taxon>rosids</taxon>
        <taxon>malvids</taxon>
        <taxon>Malvales</taxon>
        <taxon>Malvaceae</taxon>
        <taxon>Malvoideae</taxon>
        <taxon>Gossypium</taxon>
    </lineage>
</organism>
<keyword evidence="2" id="KW-1185">Reference proteome</keyword>
<accession>A0A0D2TVT0</accession>
<dbReference type="Gramene" id="KJB59621">
    <property type="protein sequence ID" value="KJB59621"/>
    <property type="gene ID" value="B456_009G264500"/>
</dbReference>
<sequence length="103" mass="11928">MEVRKLMGEPIKMDSHTSLVTRGNFIRIYVEIDLTKPLLSQVCIGRFIQNIEYEGHHTIYFSCSYFGYCMEACLRRVMLNDSSIPIEVSIQETTAMAEEKQVE</sequence>
<dbReference type="PANTHER" id="PTHR31286:SF172">
    <property type="entry name" value="DUF4283 DOMAIN-CONTAINING PROTEIN"/>
    <property type="match status" value="1"/>
</dbReference>
<dbReference type="Proteomes" id="UP000032304">
    <property type="component" value="Chromosome 9"/>
</dbReference>
<evidence type="ECO:0000313" key="2">
    <source>
        <dbReference type="Proteomes" id="UP000032304"/>
    </source>
</evidence>
<dbReference type="OMA" id="FIRIYVE"/>
<evidence type="ECO:0008006" key="3">
    <source>
        <dbReference type="Google" id="ProtNLM"/>
    </source>
</evidence>
<name>A0A0D2TVT0_GOSRA</name>
<dbReference type="PANTHER" id="PTHR31286">
    <property type="entry name" value="GLYCINE-RICH CELL WALL STRUCTURAL PROTEIN 1.8-LIKE"/>
    <property type="match status" value="1"/>
</dbReference>
<reference evidence="1 2" key="1">
    <citation type="journal article" date="2012" name="Nature">
        <title>Repeated polyploidization of Gossypium genomes and the evolution of spinnable cotton fibres.</title>
        <authorList>
            <person name="Paterson A.H."/>
            <person name="Wendel J.F."/>
            <person name="Gundlach H."/>
            <person name="Guo H."/>
            <person name="Jenkins J."/>
            <person name="Jin D."/>
            <person name="Llewellyn D."/>
            <person name="Showmaker K.C."/>
            <person name="Shu S."/>
            <person name="Udall J."/>
            <person name="Yoo M.J."/>
            <person name="Byers R."/>
            <person name="Chen W."/>
            <person name="Doron-Faigenboim A."/>
            <person name="Duke M.V."/>
            <person name="Gong L."/>
            <person name="Grimwood J."/>
            <person name="Grover C."/>
            <person name="Grupp K."/>
            <person name="Hu G."/>
            <person name="Lee T.H."/>
            <person name="Li J."/>
            <person name="Lin L."/>
            <person name="Liu T."/>
            <person name="Marler B.S."/>
            <person name="Page J.T."/>
            <person name="Roberts A.W."/>
            <person name="Romanel E."/>
            <person name="Sanders W.S."/>
            <person name="Szadkowski E."/>
            <person name="Tan X."/>
            <person name="Tang H."/>
            <person name="Xu C."/>
            <person name="Wang J."/>
            <person name="Wang Z."/>
            <person name="Zhang D."/>
            <person name="Zhang L."/>
            <person name="Ashrafi H."/>
            <person name="Bedon F."/>
            <person name="Bowers J.E."/>
            <person name="Brubaker C.L."/>
            <person name="Chee P.W."/>
            <person name="Das S."/>
            <person name="Gingle A.R."/>
            <person name="Haigler C.H."/>
            <person name="Harker D."/>
            <person name="Hoffmann L.V."/>
            <person name="Hovav R."/>
            <person name="Jones D.C."/>
            <person name="Lemke C."/>
            <person name="Mansoor S."/>
            <person name="ur Rahman M."/>
            <person name="Rainville L.N."/>
            <person name="Rambani A."/>
            <person name="Reddy U.K."/>
            <person name="Rong J.K."/>
            <person name="Saranga Y."/>
            <person name="Scheffler B.E."/>
            <person name="Scheffler J.A."/>
            <person name="Stelly D.M."/>
            <person name="Triplett B.A."/>
            <person name="Van Deynze A."/>
            <person name="Vaslin M.F."/>
            <person name="Waghmare V.N."/>
            <person name="Walford S.A."/>
            <person name="Wright R.J."/>
            <person name="Zaki E.A."/>
            <person name="Zhang T."/>
            <person name="Dennis E.S."/>
            <person name="Mayer K.F."/>
            <person name="Peterson D.G."/>
            <person name="Rokhsar D.S."/>
            <person name="Wang X."/>
            <person name="Schmutz J."/>
        </authorList>
    </citation>
    <scope>NUCLEOTIDE SEQUENCE [LARGE SCALE GENOMIC DNA]</scope>
</reference>
<dbReference type="STRING" id="29730.A0A0D2TVT0"/>
<proteinExistence type="predicted"/>
<gene>
    <name evidence="1" type="ORF">B456_009G264500</name>
</gene>